<sequence>MFSSFSGQRGRVSRPLGLQLILSPAVAAGAGLGEFGCSPTRLSCPGPGFVRSHAASLLAPLLALSLAPSLAPSQSPEPPRGHRLPPMEWPEAGFLFLVRRQPLPAPPGSSCLRCVSSASCGLPFHRSLAPDQHLRGRCSGDGCPGWAFLLQAPRSIVSRQGRPGVPGKRRSTSVPADALESTRPTQAACRGSLDSAGLTPGRERSWRRLFDNINEPTEV</sequence>
<proteinExistence type="predicted"/>
<comment type="caution">
    <text evidence="2">The sequence shown here is derived from an EMBL/GenBank/DDBJ whole genome shotgun (WGS) entry which is preliminary data.</text>
</comment>
<keyword evidence="3" id="KW-1185">Reference proteome</keyword>
<evidence type="ECO:0000256" key="1">
    <source>
        <dbReference type="SAM" id="MobiDB-lite"/>
    </source>
</evidence>
<organism evidence="2 3">
    <name type="scientific">Myotis myotis</name>
    <name type="common">Greater mouse-eared bat</name>
    <name type="synonym">Vespertilio myotis</name>
    <dbReference type="NCBI Taxonomy" id="51298"/>
    <lineage>
        <taxon>Eukaryota</taxon>
        <taxon>Metazoa</taxon>
        <taxon>Chordata</taxon>
        <taxon>Craniata</taxon>
        <taxon>Vertebrata</taxon>
        <taxon>Euteleostomi</taxon>
        <taxon>Mammalia</taxon>
        <taxon>Eutheria</taxon>
        <taxon>Laurasiatheria</taxon>
        <taxon>Chiroptera</taxon>
        <taxon>Yangochiroptera</taxon>
        <taxon>Vespertilionidae</taxon>
        <taxon>Myotis</taxon>
    </lineage>
</organism>
<reference evidence="2 3" key="1">
    <citation type="journal article" date="2020" name="Nature">
        <title>Six reference-quality genomes reveal evolution of bat adaptations.</title>
        <authorList>
            <person name="Jebb D."/>
            <person name="Huang Z."/>
            <person name="Pippel M."/>
            <person name="Hughes G.M."/>
            <person name="Lavrichenko K."/>
            <person name="Devanna P."/>
            <person name="Winkler S."/>
            <person name="Jermiin L.S."/>
            <person name="Skirmuntt E.C."/>
            <person name="Katzourakis A."/>
            <person name="Burkitt-Gray L."/>
            <person name="Ray D.A."/>
            <person name="Sullivan K.A.M."/>
            <person name="Roscito J.G."/>
            <person name="Kirilenko B.M."/>
            <person name="Davalos L.M."/>
            <person name="Corthals A.P."/>
            <person name="Power M.L."/>
            <person name="Jones G."/>
            <person name="Ransome R.D."/>
            <person name="Dechmann D.K.N."/>
            <person name="Locatelli A.G."/>
            <person name="Puechmaille S.J."/>
            <person name="Fedrigo O."/>
            <person name="Jarvis E.D."/>
            <person name="Hiller M."/>
            <person name="Vernes S.C."/>
            <person name="Myers E.W."/>
            <person name="Teeling E.C."/>
        </authorList>
    </citation>
    <scope>NUCLEOTIDE SEQUENCE [LARGE SCALE GENOMIC DNA]</scope>
    <source>
        <strain evidence="2">MMyoMyo1</strain>
        <tissue evidence="2">Flight muscle</tissue>
    </source>
</reference>
<feature type="region of interest" description="Disordered" evidence="1">
    <location>
        <begin position="158"/>
        <end position="201"/>
    </location>
</feature>
<protein>
    <submittedName>
        <fullName evidence="2">Uncharacterized protein</fullName>
    </submittedName>
</protein>
<evidence type="ECO:0000313" key="3">
    <source>
        <dbReference type="Proteomes" id="UP000527355"/>
    </source>
</evidence>
<dbReference type="AlphaFoldDB" id="A0A7J7U5L5"/>
<evidence type="ECO:0000313" key="2">
    <source>
        <dbReference type="EMBL" id="KAF6308124.1"/>
    </source>
</evidence>
<dbReference type="Proteomes" id="UP000527355">
    <property type="component" value="Unassembled WGS sequence"/>
</dbReference>
<dbReference type="EMBL" id="JABWUV010000014">
    <property type="protein sequence ID" value="KAF6308124.1"/>
    <property type="molecule type" value="Genomic_DNA"/>
</dbReference>
<accession>A0A7J7U5L5</accession>
<name>A0A7J7U5L5_MYOMY</name>
<gene>
    <name evidence="2" type="ORF">mMyoMyo1_008902</name>
</gene>